<name>A0A4Q7JAD7_9PSEU</name>
<dbReference type="InterPro" id="IPR000182">
    <property type="entry name" value="GNAT_dom"/>
</dbReference>
<dbReference type="CDD" id="cd04301">
    <property type="entry name" value="NAT_SF"/>
    <property type="match status" value="1"/>
</dbReference>
<dbReference type="OrthoDB" id="3498897at2"/>
<sequence length="387" mass="41943">MIIRESTSDDLDDIWRMRVAAFGGPRQPGKGWPWDPATYRGFVAEQDGRPCGFLRVRRMGQYFGGASVPMGGVATVAVDPYARGLGVASRLLDTALADMREQGQPLSALFTGVPQLYRRRGWERSGTVDGIRIASVDLRDVPASPLRLAPVTKSTVDSLLDCYRAVASRVNGMLDRAGPDQSLDRLLDSDIATVALDEDDEVCGYLAAERGTNELLNVSELVALDGTVTAALLRSLGSWTGRVREIHLRAADQEGMSMIIPVELEHNLEAKPWYLRVVDLPAAVAARGWPSARLLAEGTSVEFEIVDEHAPWHAGAHRLVVEDGTVRHEPFTGSPDLRLHARALAPWFAGAASAATLRHAGLLDGTPDPVLDALTAAPGRPRMLDMF</sequence>
<organism evidence="2 3">
    <name type="scientific">Amycolatopsis suaedae</name>
    <dbReference type="NCBI Taxonomy" id="2510978"/>
    <lineage>
        <taxon>Bacteria</taxon>
        <taxon>Bacillati</taxon>
        <taxon>Actinomycetota</taxon>
        <taxon>Actinomycetes</taxon>
        <taxon>Pseudonocardiales</taxon>
        <taxon>Pseudonocardiaceae</taxon>
        <taxon>Amycolatopsis</taxon>
    </lineage>
</organism>
<dbReference type="Gene3D" id="3.40.630.30">
    <property type="match status" value="2"/>
</dbReference>
<dbReference type="InterPro" id="IPR051554">
    <property type="entry name" value="Acetyltransferase_Eis"/>
</dbReference>
<dbReference type="RefSeq" id="WP_130474942.1">
    <property type="nucleotide sequence ID" value="NZ_SFCC01000004.1"/>
</dbReference>
<evidence type="ECO:0000259" key="1">
    <source>
        <dbReference type="PROSITE" id="PS51186"/>
    </source>
</evidence>
<dbReference type="EMBL" id="SFCC01000004">
    <property type="protein sequence ID" value="RZQ64229.1"/>
    <property type="molecule type" value="Genomic_DNA"/>
</dbReference>
<dbReference type="InterPro" id="IPR025559">
    <property type="entry name" value="Eis_dom"/>
</dbReference>
<dbReference type="PANTHER" id="PTHR37817">
    <property type="entry name" value="N-ACETYLTRANSFERASE EIS"/>
    <property type="match status" value="1"/>
</dbReference>
<dbReference type="Gene3D" id="3.30.1050.10">
    <property type="entry name" value="SCP2 sterol-binding domain"/>
    <property type="match status" value="1"/>
</dbReference>
<dbReference type="InterPro" id="IPR036527">
    <property type="entry name" value="SCP2_sterol-bd_dom_sf"/>
</dbReference>
<dbReference type="Pfam" id="PF13530">
    <property type="entry name" value="SCP2_2"/>
    <property type="match status" value="1"/>
</dbReference>
<dbReference type="SUPFAM" id="SSF55729">
    <property type="entry name" value="Acyl-CoA N-acyltransferases (Nat)"/>
    <property type="match status" value="1"/>
</dbReference>
<reference evidence="2 3" key="1">
    <citation type="submission" date="2019-02" db="EMBL/GenBank/DDBJ databases">
        <title>Draft genome sequence of Amycolatopsis sp. 8-3EHSu isolated from roots of Suaeda maritima.</title>
        <authorList>
            <person name="Duangmal K."/>
            <person name="Chantavorakit T."/>
        </authorList>
    </citation>
    <scope>NUCLEOTIDE SEQUENCE [LARGE SCALE GENOMIC DNA]</scope>
    <source>
        <strain evidence="2 3">8-3EHSu</strain>
    </source>
</reference>
<dbReference type="Pfam" id="PF13527">
    <property type="entry name" value="Acetyltransf_9"/>
    <property type="match status" value="1"/>
</dbReference>
<dbReference type="GO" id="GO:0030649">
    <property type="term" value="P:aminoglycoside antibiotic catabolic process"/>
    <property type="evidence" value="ECO:0007669"/>
    <property type="project" value="TreeGrafter"/>
</dbReference>
<evidence type="ECO:0000313" key="2">
    <source>
        <dbReference type="EMBL" id="RZQ64229.1"/>
    </source>
</evidence>
<dbReference type="InterPro" id="IPR016181">
    <property type="entry name" value="Acyl_CoA_acyltransferase"/>
</dbReference>
<dbReference type="PANTHER" id="PTHR37817:SF1">
    <property type="entry name" value="N-ACETYLTRANSFERASE EIS"/>
    <property type="match status" value="1"/>
</dbReference>
<feature type="domain" description="N-acetyltransferase" evidence="1">
    <location>
        <begin position="1"/>
        <end position="139"/>
    </location>
</feature>
<accession>A0A4Q7JAD7</accession>
<comment type="caution">
    <text evidence="2">The sequence shown here is derived from an EMBL/GenBank/DDBJ whole genome shotgun (WGS) entry which is preliminary data.</text>
</comment>
<gene>
    <name evidence="2" type="ORF">EWH70_09615</name>
</gene>
<dbReference type="SUPFAM" id="SSF55718">
    <property type="entry name" value="SCP-like"/>
    <property type="match status" value="1"/>
</dbReference>
<keyword evidence="2" id="KW-0808">Transferase</keyword>
<dbReference type="PROSITE" id="PS51186">
    <property type="entry name" value="GNAT"/>
    <property type="match status" value="1"/>
</dbReference>
<dbReference type="Proteomes" id="UP000292003">
    <property type="component" value="Unassembled WGS sequence"/>
</dbReference>
<dbReference type="GO" id="GO:0034069">
    <property type="term" value="F:aminoglycoside N-acetyltransferase activity"/>
    <property type="evidence" value="ECO:0007669"/>
    <property type="project" value="TreeGrafter"/>
</dbReference>
<evidence type="ECO:0000313" key="3">
    <source>
        <dbReference type="Proteomes" id="UP000292003"/>
    </source>
</evidence>
<proteinExistence type="predicted"/>
<keyword evidence="3" id="KW-1185">Reference proteome</keyword>
<protein>
    <submittedName>
        <fullName evidence="2">GNAT family N-acetyltransferase</fullName>
    </submittedName>
</protein>
<dbReference type="AlphaFoldDB" id="A0A4Q7JAD7"/>